<evidence type="ECO:0000259" key="3">
    <source>
        <dbReference type="Pfam" id="PF24879"/>
    </source>
</evidence>
<evidence type="ECO:0000313" key="4">
    <source>
        <dbReference type="EMBL" id="MBB6051202.1"/>
    </source>
</evidence>
<organism evidence="4 5">
    <name type="scientific">Armatimonas rosea</name>
    <dbReference type="NCBI Taxonomy" id="685828"/>
    <lineage>
        <taxon>Bacteria</taxon>
        <taxon>Bacillati</taxon>
        <taxon>Armatimonadota</taxon>
        <taxon>Armatimonadia</taxon>
        <taxon>Armatimonadales</taxon>
        <taxon>Armatimonadaceae</taxon>
        <taxon>Armatimonas</taxon>
    </lineage>
</organism>
<evidence type="ECO:0000313" key="5">
    <source>
        <dbReference type="Proteomes" id="UP000520814"/>
    </source>
</evidence>
<dbReference type="Proteomes" id="UP000520814">
    <property type="component" value="Unassembled WGS sequence"/>
</dbReference>
<dbReference type="Pfam" id="PF13569">
    <property type="entry name" value="DUF4132"/>
    <property type="match status" value="1"/>
</dbReference>
<feature type="domain" description="DUF4132" evidence="1">
    <location>
        <begin position="1289"/>
        <end position="1452"/>
    </location>
</feature>
<dbReference type="Pfam" id="PF24879">
    <property type="entry name" value="DUF7737"/>
    <property type="match status" value="1"/>
</dbReference>
<sequence>MLAPQVAQERLKTFATESQESRTARILGLPKPLQGVAFLAVRCEPDGTPRTIGWEATPKIGLALDSLTEPERLRVFTALLPGVAAHLPELWRLLKTLPYQSGYARKGFRAPNNLEASQRQRAEKFLLLLDALWPYAHQDSAWVAAWAPYLSAYATQDALGLLLAAALNRGDTAVFSVLRDSLHNEHEIGAMGRHVTKAFLSASHPEGWELCERLLLTAQRQEGLRQVLFESADEAHPEAFRRLLRLVIEHDLTRFSSLVRALDVWLGFGLESYQEREVKRLIGLLLDHLDDPTLRARSLETGDTQAACVALWTAGFDDAERAIALCAALQSDPREDRRIVACFLLRLFQLPQASLALVPFLDDPSLKVVAAAHENFEPLASTCPDLFERLERNLPRLPEHATVYSSPLGEWHRLTLQRSDLADMLPRVRGERPWARVLAHLPALGQHGQYVLLDLLDKEPTITPEQRGAVLSLVGGGSQWVRERALAVLEKTALTAADAAPLEALLTRKTEALRRGVQKALLTLPDPDALASAERLTRAKSPEQRRAGLDLAAQLVAQKRAVAGSQQLAIEYREARQGKALDSQEESLLHQIAQSEAVVPQIDDALGLLRPEGRAAPRVPALKPGPFVSEATRALVLGLRDTVLPHLSREIEVEVLQNQWDLGTVETRVVGTHTVLLGQANLPLPDPKLSREQNLARLPLAEVWTSFYENRPKAQRDPDGFELWRALVAVECVYHFRSTPRGSYHFPPEANPQKLYTQLIKPEETIENRLLITLLSWLLYLYPTGENTVEFLLDAVETELATPSLETRPTRTNAPRPYEGERAAWRFDWNFWWFWQHRIPQSQQLYADQWTRERWQRYWGLLRWSEQPIVAEKRPSLLGRLKAALQPSEKPEMEFARAIPAWSSTRAAFEAGVATEDDLIAVLLARYAPLKNVRTYHGEFRELGGLSGRKASFQPELIQRLRERILEVELARGEAETAATLPALSLRYVGGAAVLVRVLKAFPRESFVRGYLWRGQQNRSAVFSHLCRATYPGPDDRPEQLQELGEKRLIEVAVYAPQWAALVEQALGWDGLAEAVWWLHAHTKDRQWSVDQELRQEWAAQIAGYTPLIADDLTDGAVDVAWFQRVFAQLGEARWRKLDDAAKLASSAGGHTRARLFADTMRGQVTVSELVDRVQQKRHQDAARALGLVPLLDQSDLLTRYEVLQEFLRGTKAFGAQRQESEKRATTIALENLARTAGYPDPVRLEWAMEARSLEDLQGGSLTVESGEFSVTLALNALGEPELLASKRGKPLKELPPVAKKLPELAALVERRKKLLQQLTRMRSSLEQAMVRGDGFAAHELQTLLQHPLLAPLLRSLVFVGTDCRLVWGEALPHTGEWRIAHPVDLAQTGEWHTWQAACFAQERVQPFKQLFRELYVLTDAEKTERGDGSVRYQGHQVQTRQALALLGKRGWLTGHDGESAPRKTFHTANLSVEVELDDLWGTPGEVEGLTIDTVRFTQKNQWQALPLDQVEPRLFSEAMRDLDLVVSVAPVGGVDPEASLSTVAMRAALVTEAARLLRLSNVRVETNHVLIDGSLGQYSVHLGSASVHRLPGGFVCIVPVQNQQRGRLFLPFVDSDPRTAEVVSKVLLLARDQEIRDPSILEQLLPRR</sequence>
<dbReference type="RefSeq" id="WP_184197560.1">
    <property type="nucleotide sequence ID" value="NZ_JACHGW010000002.1"/>
</dbReference>
<proteinExistence type="predicted"/>
<dbReference type="InterPro" id="IPR025406">
    <property type="entry name" value="DUF4132"/>
</dbReference>
<comment type="caution">
    <text evidence="4">The sequence shown here is derived from an EMBL/GenBank/DDBJ whole genome shotgun (WGS) entry which is preliminary data.</text>
</comment>
<evidence type="ECO:0000259" key="1">
    <source>
        <dbReference type="Pfam" id="PF13569"/>
    </source>
</evidence>
<dbReference type="InterPro" id="IPR043782">
    <property type="entry name" value="DUF5724"/>
</dbReference>
<dbReference type="InterPro" id="IPR016024">
    <property type="entry name" value="ARM-type_fold"/>
</dbReference>
<gene>
    <name evidence="4" type="ORF">HNQ39_002993</name>
</gene>
<dbReference type="SUPFAM" id="SSF48371">
    <property type="entry name" value="ARM repeat"/>
    <property type="match status" value="1"/>
</dbReference>
<name>A0A7W9SR06_ARMRO</name>
<accession>A0A7W9SR06</accession>
<dbReference type="EMBL" id="JACHGW010000002">
    <property type="protein sequence ID" value="MBB6051202.1"/>
    <property type="molecule type" value="Genomic_DNA"/>
</dbReference>
<dbReference type="Pfam" id="PF18991">
    <property type="entry name" value="DUF5724"/>
    <property type="match status" value="1"/>
</dbReference>
<keyword evidence="5" id="KW-1185">Reference proteome</keyword>
<dbReference type="InterPro" id="IPR056639">
    <property type="entry name" value="DUF7737"/>
</dbReference>
<evidence type="ECO:0008006" key="6">
    <source>
        <dbReference type="Google" id="ProtNLM"/>
    </source>
</evidence>
<evidence type="ECO:0000259" key="2">
    <source>
        <dbReference type="Pfam" id="PF18991"/>
    </source>
</evidence>
<protein>
    <recommendedName>
        <fullName evidence="6">DUF4132 domain-containing protein</fullName>
    </recommendedName>
</protein>
<feature type="domain" description="DUF5724" evidence="2">
    <location>
        <begin position="73"/>
        <end position="1249"/>
    </location>
</feature>
<reference evidence="4 5" key="1">
    <citation type="submission" date="2020-08" db="EMBL/GenBank/DDBJ databases">
        <title>Genomic Encyclopedia of Type Strains, Phase IV (KMG-IV): sequencing the most valuable type-strain genomes for metagenomic binning, comparative biology and taxonomic classification.</title>
        <authorList>
            <person name="Goeker M."/>
        </authorList>
    </citation>
    <scope>NUCLEOTIDE SEQUENCE [LARGE SCALE GENOMIC DNA]</scope>
    <source>
        <strain evidence="4 5">DSM 23562</strain>
    </source>
</reference>
<feature type="domain" description="DUF7737" evidence="3">
    <location>
        <begin position="1545"/>
        <end position="1645"/>
    </location>
</feature>